<organism evidence="2 3">
    <name type="scientific">Cognatilysobacter lacus</name>
    <dbReference type="NCBI Taxonomy" id="1643323"/>
    <lineage>
        <taxon>Bacteria</taxon>
        <taxon>Pseudomonadati</taxon>
        <taxon>Pseudomonadota</taxon>
        <taxon>Gammaproteobacteria</taxon>
        <taxon>Lysobacterales</taxon>
        <taxon>Lysobacteraceae</taxon>
        <taxon>Cognatilysobacter</taxon>
    </lineage>
</organism>
<dbReference type="PANTHER" id="PTHR35908:SF1">
    <property type="entry name" value="CONSERVED PROTEIN"/>
    <property type="match status" value="1"/>
</dbReference>
<comment type="caution">
    <text evidence="2">The sequence shown here is derived from an EMBL/GenBank/DDBJ whole genome shotgun (WGS) entry which is preliminary data.</text>
</comment>
<accession>A0A5D8YYC0</accession>
<dbReference type="SUPFAM" id="SSF54593">
    <property type="entry name" value="Glyoxalase/Bleomycin resistance protein/Dihydroxybiphenyl dioxygenase"/>
    <property type="match status" value="1"/>
</dbReference>
<name>A0A5D8YYC0_9GAMM</name>
<sequence>MAHRSRLAGFIIDCNSPDLDSAARFWSQALGMPIANPDAGDVPGQYAQLGDTPGNLHVEVQKVDHPSRVHLDIETDDVEAEVARLEALGARKVAFVKRWWLMEAPTGQRFCVVRMREDAGRGEANRWD</sequence>
<dbReference type="Gene3D" id="3.10.180.10">
    <property type="entry name" value="2,3-Dihydroxybiphenyl 1,2-Dioxygenase, domain 1"/>
    <property type="match status" value="1"/>
</dbReference>
<proteinExistence type="predicted"/>
<dbReference type="InterPro" id="IPR029068">
    <property type="entry name" value="Glyas_Bleomycin-R_OHBP_Dase"/>
</dbReference>
<dbReference type="InterPro" id="IPR041581">
    <property type="entry name" value="Glyoxalase_6"/>
</dbReference>
<dbReference type="EMBL" id="VTRV01000159">
    <property type="protein sequence ID" value="TZF86822.1"/>
    <property type="molecule type" value="Genomic_DNA"/>
</dbReference>
<evidence type="ECO:0000259" key="1">
    <source>
        <dbReference type="Pfam" id="PF18029"/>
    </source>
</evidence>
<gene>
    <name evidence="2" type="ORF">FW784_11915</name>
</gene>
<dbReference type="CDD" id="cd06587">
    <property type="entry name" value="VOC"/>
    <property type="match status" value="1"/>
</dbReference>
<dbReference type="Pfam" id="PF18029">
    <property type="entry name" value="Glyoxalase_6"/>
    <property type="match status" value="1"/>
</dbReference>
<keyword evidence="3" id="KW-1185">Reference proteome</keyword>
<protein>
    <submittedName>
        <fullName evidence="2">VOC family protein</fullName>
    </submittedName>
</protein>
<dbReference type="OrthoDB" id="69243at2"/>
<evidence type="ECO:0000313" key="2">
    <source>
        <dbReference type="EMBL" id="TZF86822.1"/>
    </source>
</evidence>
<evidence type="ECO:0000313" key="3">
    <source>
        <dbReference type="Proteomes" id="UP000323164"/>
    </source>
</evidence>
<feature type="domain" description="Glyoxalase-like" evidence="1">
    <location>
        <begin position="12"/>
        <end position="113"/>
    </location>
</feature>
<dbReference type="Proteomes" id="UP000323164">
    <property type="component" value="Unassembled WGS sequence"/>
</dbReference>
<reference evidence="2 3" key="1">
    <citation type="submission" date="2019-08" db="EMBL/GenBank/DDBJ databases">
        <title>Draft genome sequence of Lysobacter sp. UKS-15.</title>
        <authorList>
            <person name="Im W.-T."/>
        </authorList>
    </citation>
    <scope>NUCLEOTIDE SEQUENCE [LARGE SCALE GENOMIC DNA]</scope>
    <source>
        <strain evidence="2 3">UKS-15</strain>
    </source>
</reference>
<dbReference type="AlphaFoldDB" id="A0A5D8YYC0"/>
<dbReference type="RefSeq" id="WP_149353565.1">
    <property type="nucleotide sequence ID" value="NZ_VTRV01000159.1"/>
</dbReference>
<dbReference type="PANTHER" id="PTHR35908">
    <property type="entry name" value="HYPOTHETICAL FUSION PROTEIN"/>
    <property type="match status" value="1"/>
</dbReference>